<evidence type="ECO:0000313" key="7">
    <source>
        <dbReference type="Proteomes" id="UP000242317"/>
    </source>
</evidence>
<evidence type="ECO:0000256" key="2">
    <source>
        <dbReference type="ARBA" id="ARBA00023015"/>
    </source>
</evidence>
<proteinExistence type="inferred from homology"/>
<comment type="similarity">
    <text evidence="1">Belongs to the LysR transcriptional regulatory family.</text>
</comment>
<dbReference type="InterPro" id="IPR036388">
    <property type="entry name" value="WH-like_DNA-bd_sf"/>
</dbReference>
<dbReference type="AlphaFoldDB" id="A0A1G6GPC9"/>
<dbReference type="GO" id="GO:0043565">
    <property type="term" value="F:sequence-specific DNA binding"/>
    <property type="evidence" value="ECO:0007669"/>
    <property type="project" value="TreeGrafter"/>
</dbReference>
<name>A0A1G6GPC9_9GAMM</name>
<evidence type="ECO:0000259" key="5">
    <source>
        <dbReference type="PROSITE" id="PS50931"/>
    </source>
</evidence>
<evidence type="ECO:0000313" key="6">
    <source>
        <dbReference type="EMBL" id="SDB83794.1"/>
    </source>
</evidence>
<dbReference type="FunFam" id="1.10.10.10:FF:000001">
    <property type="entry name" value="LysR family transcriptional regulator"/>
    <property type="match status" value="1"/>
</dbReference>
<protein>
    <submittedName>
        <fullName evidence="6">DNA-binding transcriptional regulator, LysR family</fullName>
    </submittedName>
</protein>
<sequence length="303" mass="34372">MLENLRAMGVFACVVERGSFSGAAKDLGITTSAVSQQIRSLEIELNVTLLHRSTRKISMTEAGQAFFQSCQEMMAAAERGKIRISELQDDLIGELRLATSPELASLHIVPALSRWMMAHETLKVNIMASEQYLNLIDERIDVAVRMSQHISDDDFEVYPMARVQQVLIASPSYISQRGNIEHPHDLLNHQLLPVDLMKKFSKLKFHNDSTNETVELEMPVKIRTNNVFVMKTLCMEGHGIGRILHLDAQKDLKHGNFVEVLPDWKLPEYTLYAVTLKREQQPVKVIRCIETLKSYFSQLPGGR</sequence>
<dbReference type="InterPro" id="IPR005119">
    <property type="entry name" value="LysR_subst-bd"/>
</dbReference>
<evidence type="ECO:0000256" key="1">
    <source>
        <dbReference type="ARBA" id="ARBA00009437"/>
    </source>
</evidence>
<dbReference type="PANTHER" id="PTHR30537:SF30">
    <property type="entry name" value="TRANSCRIPTIONAL REGULATOR-RELATED"/>
    <property type="match status" value="1"/>
</dbReference>
<dbReference type="SUPFAM" id="SSF53850">
    <property type="entry name" value="Periplasmic binding protein-like II"/>
    <property type="match status" value="1"/>
</dbReference>
<dbReference type="Gene3D" id="3.40.190.290">
    <property type="match status" value="1"/>
</dbReference>
<keyword evidence="2" id="KW-0805">Transcription regulation</keyword>
<dbReference type="CDD" id="cd08422">
    <property type="entry name" value="PBP2_CrgA_like"/>
    <property type="match status" value="1"/>
</dbReference>
<dbReference type="RefSeq" id="WP_092614794.1">
    <property type="nucleotide sequence ID" value="NZ_FMYK01000001.1"/>
</dbReference>
<dbReference type="InterPro" id="IPR036390">
    <property type="entry name" value="WH_DNA-bd_sf"/>
</dbReference>
<dbReference type="EMBL" id="FMYK01000001">
    <property type="protein sequence ID" value="SDB83794.1"/>
    <property type="molecule type" value="Genomic_DNA"/>
</dbReference>
<dbReference type="SUPFAM" id="SSF46785">
    <property type="entry name" value="Winged helix' DNA-binding domain"/>
    <property type="match status" value="1"/>
</dbReference>
<evidence type="ECO:0000256" key="3">
    <source>
        <dbReference type="ARBA" id="ARBA00023125"/>
    </source>
</evidence>
<dbReference type="PANTHER" id="PTHR30537">
    <property type="entry name" value="HTH-TYPE TRANSCRIPTIONAL REGULATOR"/>
    <property type="match status" value="1"/>
</dbReference>
<dbReference type="PROSITE" id="PS50931">
    <property type="entry name" value="HTH_LYSR"/>
    <property type="match status" value="1"/>
</dbReference>
<dbReference type="InterPro" id="IPR000847">
    <property type="entry name" value="LysR_HTH_N"/>
</dbReference>
<keyword evidence="3 6" id="KW-0238">DNA-binding</keyword>
<keyword evidence="7" id="KW-1185">Reference proteome</keyword>
<dbReference type="Gene3D" id="1.10.10.10">
    <property type="entry name" value="Winged helix-like DNA-binding domain superfamily/Winged helix DNA-binding domain"/>
    <property type="match status" value="1"/>
</dbReference>
<dbReference type="Pfam" id="PF00126">
    <property type="entry name" value="HTH_1"/>
    <property type="match status" value="1"/>
</dbReference>
<evidence type="ECO:0000256" key="4">
    <source>
        <dbReference type="ARBA" id="ARBA00023163"/>
    </source>
</evidence>
<accession>A0A1G6GPC9</accession>
<dbReference type="Pfam" id="PF03466">
    <property type="entry name" value="LysR_substrate"/>
    <property type="match status" value="1"/>
</dbReference>
<organism evidence="6 7">
    <name type="scientific">Acinetobacter marinus</name>
    <dbReference type="NCBI Taxonomy" id="281375"/>
    <lineage>
        <taxon>Bacteria</taxon>
        <taxon>Pseudomonadati</taxon>
        <taxon>Pseudomonadota</taxon>
        <taxon>Gammaproteobacteria</taxon>
        <taxon>Moraxellales</taxon>
        <taxon>Moraxellaceae</taxon>
        <taxon>Acinetobacter</taxon>
    </lineage>
</organism>
<dbReference type="GO" id="GO:0003700">
    <property type="term" value="F:DNA-binding transcription factor activity"/>
    <property type="evidence" value="ECO:0007669"/>
    <property type="project" value="InterPro"/>
</dbReference>
<keyword evidence="4" id="KW-0804">Transcription</keyword>
<feature type="domain" description="HTH lysR-type" evidence="5">
    <location>
        <begin position="1"/>
        <end position="60"/>
    </location>
</feature>
<dbReference type="InterPro" id="IPR058163">
    <property type="entry name" value="LysR-type_TF_proteobact-type"/>
</dbReference>
<gene>
    <name evidence="6" type="ORF">SAMN05421749_101235</name>
</gene>
<dbReference type="GO" id="GO:0006351">
    <property type="term" value="P:DNA-templated transcription"/>
    <property type="evidence" value="ECO:0007669"/>
    <property type="project" value="TreeGrafter"/>
</dbReference>
<dbReference type="OrthoDB" id="8678019at2"/>
<reference evidence="7" key="1">
    <citation type="submission" date="2016-09" db="EMBL/GenBank/DDBJ databases">
        <authorList>
            <person name="Varghese N."/>
            <person name="Submissions S."/>
        </authorList>
    </citation>
    <scope>NUCLEOTIDE SEQUENCE [LARGE SCALE GENOMIC DNA]</scope>
    <source>
        <strain evidence="7">ANC 3699</strain>
    </source>
</reference>
<dbReference type="Proteomes" id="UP000242317">
    <property type="component" value="Unassembled WGS sequence"/>
</dbReference>